<keyword evidence="5" id="KW-1185">Reference proteome</keyword>
<gene>
    <name evidence="4" type="ORF">IT775_20955</name>
</gene>
<evidence type="ECO:0000259" key="3">
    <source>
        <dbReference type="PROSITE" id="PS50977"/>
    </source>
</evidence>
<dbReference type="PANTHER" id="PTHR43479:SF11">
    <property type="entry name" value="ACREF_ENVCD OPERON REPRESSOR-RELATED"/>
    <property type="match status" value="1"/>
</dbReference>
<evidence type="ECO:0000256" key="1">
    <source>
        <dbReference type="ARBA" id="ARBA00023125"/>
    </source>
</evidence>
<dbReference type="PROSITE" id="PS50977">
    <property type="entry name" value="HTH_TETR_2"/>
    <property type="match status" value="1"/>
</dbReference>
<dbReference type="RefSeq" id="WP_212703210.1">
    <property type="nucleotide sequence ID" value="NZ_JADMKU010000046.1"/>
</dbReference>
<dbReference type="PRINTS" id="PR00455">
    <property type="entry name" value="HTHTETR"/>
</dbReference>
<comment type="caution">
    <text evidence="4">The sequence shown here is derived from an EMBL/GenBank/DDBJ whole genome shotgun (WGS) entry which is preliminary data.</text>
</comment>
<dbReference type="Pfam" id="PF00440">
    <property type="entry name" value="TetR_N"/>
    <property type="match status" value="1"/>
</dbReference>
<feature type="domain" description="HTH tetR-type" evidence="3">
    <location>
        <begin position="13"/>
        <end position="73"/>
    </location>
</feature>
<sequence length="198" mass="21935">MTQDLFYISPDDSPAKRRIMKDGLHLFATRGLSATSIRDIAAATGYSNPALYKHFKSKDALAITLFERSYREMARQVALATSRADGFEMKFSAYISAFAAFYDNCPDAAIFVSDNLPALWPQVAEAFHGQTIMTHTRELLSLGKKEGLVSDDISLPMQLILVTGMLSQTIRQQFLGELVGPISVHCNEVEKILRKGLA</sequence>
<reference evidence="4 5" key="1">
    <citation type="journal article" date="2021" name="Arch. Microbiol.">
        <title>Thalassobius aquimarinus sp. nov., isolated from the Sea of Japan seashore.</title>
        <authorList>
            <person name="Kurilenko V.V."/>
            <person name="Romanenko L.A."/>
            <person name="Chernysheva N.Y."/>
            <person name="Velansky P.V."/>
            <person name="Tekutyeva L.A."/>
            <person name="Isaeva M.P."/>
            <person name="Mikhailov V.V."/>
        </authorList>
    </citation>
    <scope>NUCLEOTIDE SEQUENCE [LARGE SCALE GENOMIC DNA]</scope>
    <source>
        <strain evidence="4 5">KMM 8518</strain>
    </source>
</reference>
<name>A0ABS5HX83_9RHOB</name>
<evidence type="ECO:0000313" key="4">
    <source>
        <dbReference type="EMBL" id="MBR9653586.1"/>
    </source>
</evidence>
<evidence type="ECO:0000256" key="2">
    <source>
        <dbReference type="PROSITE-ProRule" id="PRU00335"/>
    </source>
</evidence>
<organism evidence="4 5">
    <name type="scientific">Thalassovita aquimarina</name>
    <dbReference type="NCBI Taxonomy" id="2785917"/>
    <lineage>
        <taxon>Bacteria</taxon>
        <taxon>Pseudomonadati</taxon>
        <taxon>Pseudomonadota</taxon>
        <taxon>Alphaproteobacteria</taxon>
        <taxon>Rhodobacterales</taxon>
        <taxon>Roseobacteraceae</taxon>
        <taxon>Thalassovita</taxon>
    </lineage>
</organism>
<protein>
    <submittedName>
        <fullName evidence="4">TetR/AcrR family transcriptional regulator</fullName>
    </submittedName>
</protein>
<dbReference type="EMBL" id="JADMKU010000046">
    <property type="protein sequence ID" value="MBR9653586.1"/>
    <property type="molecule type" value="Genomic_DNA"/>
</dbReference>
<dbReference type="Proteomes" id="UP001195941">
    <property type="component" value="Unassembled WGS sequence"/>
</dbReference>
<dbReference type="Gene3D" id="1.10.357.10">
    <property type="entry name" value="Tetracycline Repressor, domain 2"/>
    <property type="match status" value="1"/>
</dbReference>
<dbReference type="InterPro" id="IPR009057">
    <property type="entry name" value="Homeodomain-like_sf"/>
</dbReference>
<accession>A0ABS5HX83</accession>
<dbReference type="InterPro" id="IPR050624">
    <property type="entry name" value="HTH-type_Tx_Regulator"/>
</dbReference>
<proteinExistence type="predicted"/>
<feature type="DNA-binding region" description="H-T-H motif" evidence="2">
    <location>
        <begin position="36"/>
        <end position="55"/>
    </location>
</feature>
<dbReference type="PANTHER" id="PTHR43479">
    <property type="entry name" value="ACREF/ENVCD OPERON REPRESSOR-RELATED"/>
    <property type="match status" value="1"/>
</dbReference>
<dbReference type="InterPro" id="IPR001647">
    <property type="entry name" value="HTH_TetR"/>
</dbReference>
<evidence type="ECO:0000313" key="5">
    <source>
        <dbReference type="Proteomes" id="UP001195941"/>
    </source>
</evidence>
<keyword evidence="1 2" id="KW-0238">DNA-binding</keyword>
<dbReference type="SUPFAM" id="SSF46689">
    <property type="entry name" value="Homeodomain-like"/>
    <property type="match status" value="1"/>
</dbReference>